<dbReference type="NCBIfam" id="TIGR03919">
    <property type="entry name" value="T7SS_EccB"/>
    <property type="match status" value="1"/>
</dbReference>
<dbReference type="GO" id="GO:0005576">
    <property type="term" value="C:extracellular region"/>
    <property type="evidence" value="ECO:0007669"/>
    <property type="project" value="TreeGrafter"/>
</dbReference>
<evidence type="ECO:0000256" key="1">
    <source>
        <dbReference type="SAM" id="Phobius"/>
    </source>
</evidence>
<evidence type="ECO:0000313" key="3">
    <source>
        <dbReference type="Proteomes" id="UP000221653"/>
    </source>
</evidence>
<dbReference type="InterPro" id="IPR044857">
    <property type="entry name" value="T7SS_EccB_R1"/>
</dbReference>
<name>A0A2A9DMQ0_9CORY</name>
<proteinExistence type="predicted"/>
<dbReference type="PANTHER" id="PTHR40765:SF2">
    <property type="entry name" value="ESX-2 SECRETION SYSTEM ATPASE ECCB2"/>
    <property type="match status" value="1"/>
</dbReference>
<dbReference type="AlphaFoldDB" id="A0A2A9DMQ0"/>
<dbReference type="RefSeq" id="WP_143341368.1">
    <property type="nucleotide sequence ID" value="NZ_LDYE01000006.1"/>
</dbReference>
<gene>
    <name evidence="2" type="ORF">ATK06_0250</name>
</gene>
<dbReference type="STRING" id="1724.GCA_001044175_01526"/>
<dbReference type="EMBL" id="PDJF01000001">
    <property type="protein sequence ID" value="PFG27200.1"/>
    <property type="molecule type" value="Genomic_DNA"/>
</dbReference>
<dbReference type="Pfam" id="PF05108">
    <property type="entry name" value="T7SS_ESX1_EccB"/>
    <property type="match status" value="1"/>
</dbReference>
<evidence type="ECO:0000313" key="2">
    <source>
        <dbReference type="EMBL" id="PFG27200.1"/>
    </source>
</evidence>
<sequence length="426" mass="44920">MERQLYSTTQAQVSGHKFLQRRMYHGLVFGDVRMIHDPLSRRGRAAIMGGVSALLVGLGAGLFGWLAPDPDPGDSALWRGPGDQIYVHLDGVAYPVPNLTSAHLITGDASQPARVGTSVLAHTPVGPPLGLSRVPYSFEGFTSGTPPVWSVCHDGQRVVISADNRPDPWPEGAGLLAVSGAEEYLIDATGRTLLPPAESIEGRAVRRALNITAATPRWQAPAGMLSAVRQRPDTRIPEGQVVDTGADLWLVDDRSATHLTETQARAIEWTGRPRRVGNVNEIAHLEQRADLVYLPAHDVEFVDPSPRRRVGAGEAGDAPAVCVVDRGLALSQDVPPGVRLVGESEATHFVAPGLVGAAIVDTGFGFVGVSSSGVRHEFVSAGDVALVGGEPVPGAREIITLLPEGTKLDAEQARRGVLGDAAEASG</sequence>
<keyword evidence="1" id="KW-0472">Membrane</keyword>
<keyword evidence="1" id="KW-0812">Transmembrane</keyword>
<dbReference type="Proteomes" id="UP000221653">
    <property type="component" value="Unassembled WGS sequence"/>
</dbReference>
<dbReference type="Gene3D" id="3.30.2390.20">
    <property type="entry name" value="Type VII secretion system EccB, repeat 1 domain"/>
    <property type="match status" value="1"/>
</dbReference>
<keyword evidence="1" id="KW-1133">Transmembrane helix</keyword>
<dbReference type="InterPro" id="IPR007795">
    <property type="entry name" value="T7SS_EccB"/>
</dbReference>
<organism evidence="2 3">
    <name type="scientific">Corynebacterium renale</name>
    <dbReference type="NCBI Taxonomy" id="1724"/>
    <lineage>
        <taxon>Bacteria</taxon>
        <taxon>Bacillati</taxon>
        <taxon>Actinomycetota</taxon>
        <taxon>Actinomycetes</taxon>
        <taxon>Mycobacteriales</taxon>
        <taxon>Corynebacteriaceae</taxon>
        <taxon>Corynebacterium</taxon>
    </lineage>
</organism>
<reference evidence="2 3" key="1">
    <citation type="submission" date="2017-10" db="EMBL/GenBank/DDBJ databases">
        <title>Sequencing the genomes of 1000 actinobacteria strains.</title>
        <authorList>
            <person name="Klenk H.-P."/>
        </authorList>
    </citation>
    <scope>NUCLEOTIDE SEQUENCE [LARGE SCALE GENOMIC DNA]</scope>
    <source>
        <strain evidence="2 3">DSM 20688</strain>
    </source>
</reference>
<comment type="caution">
    <text evidence="2">The sequence shown here is derived from an EMBL/GenBank/DDBJ whole genome shotgun (WGS) entry which is preliminary data.</text>
</comment>
<keyword evidence="3" id="KW-1185">Reference proteome</keyword>
<dbReference type="PANTHER" id="PTHR40765">
    <property type="entry name" value="ESX-2 SECRETION SYSTEM ATPASE ECCB2"/>
    <property type="match status" value="1"/>
</dbReference>
<protein>
    <submittedName>
        <fullName evidence="2">Type VII secretion protein EccB</fullName>
    </submittedName>
</protein>
<accession>A0A2A9DMQ0</accession>
<dbReference type="OrthoDB" id="3847604at2"/>
<feature type="transmembrane region" description="Helical" evidence="1">
    <location>
        <begin position="45"/>
        <end position="67"/>
    </location>
</feature>